<feature type="compositionally biased region" description="Low complexity" evidence="1">
    <location>
        <begin position="59"/>
        <end position="77"/>
    </location>
</feature>
<feature type="region of interest" description="Disordered" evidence="1">
    <location>
        <begin position="154"/>
        <end position="195"/>
    </location>
</feature>
<reference evidence="3" key="2">
    <citation type="journal article" date="2008" name="Nucleic Acids Res.">
        <title>The rice annotation project database (RAP-DB): 2008 update.</title>
        <authorList>
            <consortium name="The rice annotation project (RAP)"/>
        </authorList>
    </citation>
    <scope>GENOME REANNOTATION</scope>
    <source>
        <strain evidence="3">cv. Nipponbare</strain>
    </source>
</reference>
<gene>
    <name evidence="2" type="ordered locus">Os01g0561500</name>
</gene>
<evidence type="ECO:0000313" key="2">
    <source>
        <dbReference type="EMBL" id="BAH91151.1"/>
    </source>
</evidence>
<evidence type="ECO:0000256" key="1">
    <source>
        <dbReference type="SAM" id="MobiDB-lite"/>
    </source>
</evidence>
<dbReference type="KEGG" id="dosa:Os01g0561500"/>
<accession>C7IW70</accession>
<feature type="compositionally biased region" description="Low complexity" evidence="1">
    <location>
        <begin position="1"/>
        <end position="11"/>
    </location>
</feature>
<protein>
    <submittedName>
        <fullName evidence="2">Os01g0561500 protein</fullName>
    </submittedName>
</protein>
<dbReference type="Proteomes" id="UP000000763">
    <property type="component" value="Chromosome 1"/>
</dbReference>
<name>C7IW70_ORYSJ</name>
<sequence>HAHSSSSHAASFALLPGRRSPRRRIASSPATPAGLLRDRRRPLQRASTSHRIDHPPSPSSLRRLLASSPSHLATASPPQQPRAPRPASRAALDRRRCDPRRLLAAVAAPRVPRPALPSTADAGAGGHAASTPPRSRFLAAVATTRAALDCRHLRRSPSHASASQGHTLIAARHPADWGPNADPASTPQQSTEGRC</sequence>
<dbReference type="AlphaFoldDB" id="C7IW70"/>
<organism evidence="2 3">
    <name type="scientific">Oryza sativa subsp. japonica</name>
    <name type="common">Rice</name>
    <dbReference type="NCBI Taxonomy" id="39947"/>
    <lineage>
        <taxon>Eukaryota</taxon>
        <taxon>Viridiplantae</taxon>
        <taxon>Streptophyta</taxon>
        <taxon>Embryophyta</taxon>
        <taxon>Tracheophyta</taxon>
        <taxon>Spermatophyta</taxon>
        <taxon>Magnoliopsida</taxon>
        <taxon>Liliopsida</taxon>
        <taxon>Poales</taxon>
        <taxon>Poaceae</taxon>
        <taxon>BOP clade</taxon>
        <taxon>Oryzoideae</taxon>
        <taxon>Oryzeae</taxon>
        <taxon>Oryzinae</taxon>
        <taxon>Oryza</taxon>
        <taxon>Oryza sativa</taxon>
    </lineage>
</organism>
<feature type="compositionally biased region" description="Basic and acidic residues" evidence="1">
    <location>
        <begin position="91"/>
        <end position="101"/>
    </location>
</feature>
<feature type="region of interest" description="Disordered" evidence="1">
    <location>
        <begin position="1"/>
        <end position="133"/>
    </location>
</feature>
<evidence type="ECO:0000313" key="3">
    <source>
        <dbReference type="Proteomes" id="UP000000763"/>
    </source>
</evidence>
<proteinExistence type="predicted"/>
<dbReference type="EMBL" id="AP008207">
    <property type="protein sequence ID" value="BAH91151.1"/>
    <property type="molecule type" value="Genomic_DNA"/>
</dbReference>
<feature type="non-terminal residue" evidence="2">
    <location>
        <position position="1"/>
    </location>
</feature>
<feature type="compositionally biased region" description="Polar residues" evidence="1">
    <location>
        <begin position="183"/>
        <end position="195"/>
    </location>
</feature>
<reference evidence="2 3" key="1">
    <citation type="journal article" date="2005" name="Nature">
        <title>The map-based sequence of the rice genome.</title>
        <authorList>
            <consortium name="International rice genome sequencing project (IRGSP)"/>
            <person name="Matsumoto T."/>
            <person name="Wu J."/>
            <person name="Kanamori H."/>
            <person name="Katayose Y."/>
            <person name="Fujisawa M."/>
            <person name="Namiki N."/>
            <person name="Mizuno H."/>
            <person name="Yamamoto K."/>
            <person name="Antonio B.A."/>
            <person name="Baba T."/>
            <person name="Sakata K."/>
            <person name="Nagamura Y."/>
            <person name="Aoki H."/>
            <person name="Arikawa K."/>
            <person name="Arita K."/>
            <person name="Bito T."/>
            <person name="Chiden Y."/>
            <person name="Fujitsuka N."/>
            <person name="Fukunaka R."/>
            <person name="Hamada M."/>
            <person name="Harada C."/>
            <person name="Hayashi A."/>
            <person name="Hijishita S."/>
            <person name="Honda M."/>
            <person name="Hosokawa S."/>
            <person name="Ichikawa Y."/>
            <person name="Idonuma A."/>
            <person name="Iijima M."/>
            <person name="Ikeda M."/>
            <person name="Ikeno M."/>
            <person name="Ito K."/>
            <person name="Ito S."/>
            <person name="Ito T."/>
            <person name="Ito Y."/>
            <person name="Ito Y."/>
            <person name="Iwabuchi A."/>
            <person name="Kamiya K."/>
            <person name="Karasawa W."/>
            <person name="Kurita K."/>
            <person name="Katagiri S."/>
            <person name="Kikuta A."/>
            <person name="Kobayashi H."/>
            <person name="Kobayashi N."/>
            <person name="Machita K."/>
            <person name="Maehara T."/>
            <person name="Masukawa M."/>
            <person name="Mizubayashi T."/>
            <person name="Mukai Y."/>
            <person name="Nagasaki H."/>
            <person name="Nagata Y."/>
            <person name="Naito S."/>
            <person name="Nakashima M."/>
            <person name="Nakama Y."/>
            <person name="Nakamichi Y."/>
            <person name="Nakamura M."/>
            <person name="Meguro A."/>
            <person name="Negishi M."/>
            <person name="Ohta I."/>
            <person name="Ohta T."/>
            <person name="Okamoto M."/>
            <person name="Ono N."/>
            <person name="Saji S."/>
            <person name="Sakaguchi M."/>
            <person name="Sakai K."/>
            <person name="Shibata M."/>
            <person name="Shimokawa T."/>
            <person name="Song J."/>
            <person name="Takazaki Y."/>
            <person name="Terasawa K."/>
            <person name="Tsugane M."/>
            <person name="Tsuji K."/>
            <person name="Ueda S."/>
            <person name="Waki K."/>
            <person name="Yamagata H."/>
            <person name="Yamamoto M."/>
            <person name="Yamamoto S."/>
            <person name="Yamane H."/>
            <person name="Yoshiki S."/>
            <person name="Yoshihara R."/>
            <person name="Yukawa K."/>
            <person name="Zhong H."/>
            <person name="Yano M."/>
            <person name="Yuan Q."/>
            <person name="Ouyang S."/>
            <person name="Liu J."/>
            <person name="Jones K.M."/>
            <person name="Gansberger K."/>
            <person name="Moffat K."/>
            <person name="Hill J."/>
            <person name="Bera J."/>
            <person name="Fadrosh D."/>
            <person name="Jin S."/>
            <person name="Johri S."/>
            <person name="Kim M."/>
            <person name="Overton L."/>
            <person name="Reardon M."/>
            <person name="Tsitrin T."/>
            <person name="Vuong H."/>
            <person name="Weaver B."/>
            <person name="Ciecko A."/>
            <person name="Tallon L."/>
            <person name="Jackson J."/>
            <person name="Pai G."/>
            <person name="Aken S.V."/>
            <person name="Utterback T."/>
            <person name="Reidmuller S."/>
            <person name="Feldblyum T."/>
            <person name="Hsiao J."/>
            <person name="Zismann V."/>
            <person name="Iobst S."/>
            <person name="de Vazeille A.R."/>
            <person name="Buell C.R."/>
            <person name="Ying K."/>
            <person name="Li Y."/>
            <person name="Lu T."/>
            <person name="Huang Y."/>
            <person name="Zhao Q."/>
            <person name="Feng Q."/>
            <person name="Zhang L."/>
            <person name="Zhu J."/>
            <person name="Weng Q."/>
            <person name="Mu J."/>
            <person name="Lu Y."/>
            <person name="Fan D."/>
            <person name="Liu Y."/>
            <person name="Guan J."/>
            <person name="Zhang Y."/>
            <person name="Yu S."/>
            <person name="Liu X."/>
            <person name="Zhang Y."/>
            <person name="Hong G."/>
            <person name="Han B."/>
            <person name="Choisne N."/>
            <person name="Demange N."/>
            <person name="Orjeda G."/>
            <person name="Samain S."/>
            <person name="Cattolico L."/>
            <person name="Pelletier E."/>
            <person name="Couloux A."/>
            <person name="Segurens B."/>
            <person name="Wincker P."/>
            <person name="D'Hont A."/>
            <person name="Scarpelli C."/>
            <person name="Weissenbach J."/>
            <person name="Salanoubat M."/>
            <person name="Quetier F."/>
            <person name="Yu Y."/>
            <person name="Kim H.R."/>
            <person name="Rambo T."/>
            <person name="Currie J."/>
            <person name="Collura K."/>
            <person name="Luo M."/>
            <person name="Yang T."/>
            <person name="Ammiraju J.S.S."/>
            <person name="Engler F."/>
            <person name="Soderlund C."/>
            <person name="Wing R.A."/>
            <person name="Palmer L.E."/>
            <person name="de la Bastide M."/>
            <person name="Spiegel L."/>
            <person name="Nascimento L."/>
            <person name="Zutavern T."/>
            <person name="O'Shaughnessy A."/>
            <person name="Dike S."/>
            <person name="Dedhia N."/>
            <person name="Preston R."/>
            <person name="Balija V."/>
            <person name="McCombie W.R."/>
            <person name="Chow T."/>
            <person name="Chen H."/>
            <person name="Chung M."/>
            <person name="Chen C."/>
            <person name="Shaw J."/>
            <person name="Wu H."/>
            <person name="Hsiao K."/>
            <person name="Chao Y."/>
            <person name="Chu M."/>
            <person name="Cheng C."/>
            <person name="Hour A."/>
            <person name="Lee P."/>
            <person name="Lin S."/>
            <person name="Lin Y."/>
            <person name="Liou J."/>
            <person name="Liu S."/>
            <person name="Hsing Y."/>
            <person name="Raghuvanshi S."/>
            <person name="Mohanty A."/>
            <person name="Bharti A.K."/>
            <person name="Gaur A."/>
            <person name="Gupta V."/>
            <person name="Kumar D."/>
            <person name="Ravi V."/>
            <person name="Vij S."/>
            <person name="Kapur A."/>
            <person name="Khurana P."/>
            <person name="Khurana P."/>
            <person name="Khurana J.P."/>
            <person name="Tyagi A.K."/>
            <person name="Gaikwad K."/>
            <person name="Singh A."/>
            <person name="Dalal V."/>
            <person name="Srivastava S."/>
            <person name="Dixit A."/>
            <person name="Pal A.K."/>
            <person name="Ghazi I.A."/>
            <person name="Yadav M."/>
            <person name="Pandit A."/>
            <person name="Bhargava A."/>
            <person name="Sureshbabu K."/>
            <person name="Batra K."/>
            <person name="Sharma T.R."/>
            <person name="Mohapatra T."/>
            <person name="Singh N.K."/>
            <person name="Messing J."/>
            <person name="Nelson A.B."/>
            <person name="Fuks G."/>
            <person name="Kavchok S."/>
            <person name="Keizer G."/>
            <person name="Linton E."/>
            <person name="Llaca V."/>
            <person name="Song R."/>
            <person name="Tanyolac B."/>
            <person name="Young S."/>
            <person name="Ho-Il K."/>
            <person name="Hahn J.H."/>
            <person name="Sangsakoo G."/>
            <person name="Vanavichit A."/>
            <person name="de Mattos Luiz.A.T."/>
            <person name="Zimmer P.D."/>
            <person name="Malone G."/>
            <person name="Dellagostin O."/>
            <person name="de Oliveira A.C."/>
            <person name="Bevan M."/>
            <person name="Bancroft I."/>
            <person name="Minx P."/>
            <person name="Cordum H."/>
            <person name="Wilson R."/>
            <person name="Cheng Z."/>
            <person name="Jin W."/>
            <person name="Jiang J."/>
            <person name="Leong S.A."/>
            <person name="Iwama H."/>
            <person name="Gojobori T."/>
            <person name="Itoh T."/>
            <person name="Niimura Y."/>
            <person name="Fujii Y."/>
            <person name="Habara T."/>
            <person name="Sakai H."/>
            <person name="Sato Y."/>
            <person name="Wilson G."/>
            <person name="Kumar K."/>
            <person name="McCouch S."/>
            <person name="Juretic N."/>
            <person name="Hoen D."/>
            <person name="Wright S."/>
            <person name="Bruskiewich R."/>
            <person name="Bureau T."/>
            <person name="Miyao A."/>
            <person name="Hirochika H."/>
            <person name="Nishikawa T."/>
            <person name="Kadowaki K."/>
            <person name="Sugiura M."/>
            <person name="Burr B."/>
            <person name="Sasaki T."/>
        </authorList>
    </citation>
    <scope>NUCLEOTIDE SEQUENCE [LARGE SCALE GENOMIC DNA]</scope>
    <source>
        <strain evidence="3">cv. Nipponbare</strain>
    </source>
</reference>